<evidence type="ECO:0000313" key="2">
    <source>
        <dbReference type="EMBL" id="KAK5854067.1"/>
    </source>
</evidence>
<feature type="transmembrane region" description="Helical" evidence="1">
    <location>
        <begin position="7"/>
        <end position="27"/>
    </location>
</feature>
<dbReference type="EMBL" id="JAUZQC010000019">
    <property type="protein sequence ID" value="KAK5854067.1"/>
    <property type="molecule type" value="Genomic_DNA"/>
</dbReference>
<keyword evidence="1" id="KW-1133">Transmembrane helix</keyword>
<evidence type="ECO:0000313" key="3">
    <source>
        <dbReference type="Proteomes" id="UP001346869"/>
    </source>
</evidence>
<reference evidence="2 3" key="2">
    <citation type="journal article" date="2023" name="Mol. Biol. Evol.">
        <title>Genomics of Secondarily Temperate Adaptation in the Only Non-Antarctic Icefish.</title>
        <authorList>
            <person name="Rivera-Colon A.G."/>
            <person name="Rayamajhi N."/>
            <person name="Minhas B.F."/>
            <person name="Madrigal G."/>
            <person name="Bilyk K.T."/>
            <person name="Yoon V."/>
            <person name="Hune M."/>
            <person name="Gregory S."/>
            <person name="Cheng C.H.C."/>
            <person name="Catchen J.M."/>
        </authorList>
    </citation>
    <scope>NUCLEOTIDE SEQUENCE [LARGE SCALE GENOMIC DNA]</scope>
    <source>
        <strain evidence="2">JMC-PN-2008</strain>
    </source>
</reference>
<dbReference type="AlphaFoldDB" id="A0AAN8AGF2"/>
<name>A0AAN8AGF2_ELEMC</name>
<keyword evidence="1" id="KW-0812">Transmembrane</keyword>
<keyword evidence="1" id="KW-0472">Membrane</keyword>
<comment type="caution">
    <text evidence="2">The sequence shown here is derived from an EMBL/GenBank/DDBJ whole genome shotgun (WGS) entry which is preliminary data.</text>
</comment>
<gene>
    <name evidence="2" type="ORF">PBY51_015168</name>
</gene>
<dbReference type="Proteomes" id="UP001346869">
    <property type="component" value="Unassembled WGS sequence"/>
</dbReference>
<sequence>MLILIPIIIHIIIPITITTLITTPISINIHIHITAHALALNNILTSVPLQRAPIRRHLGIPPHLSLLAGSCHQLRRHREPTSIKGLSHDAL</sequence>
<evidence type="ECO:0000256" key="1">
    <source>
        <dbReference type="SAM" id="Phobius"/>
    </source>
</evidence>
<reference evidence="2 3" key="1">
    <citation type="journal article" date="2023" name="Genes (Basel)">
        <title>Chromosome-Level Genome Assembly and Circadian Gene Repertoire of the Patagonia Blennie Eleginops maclovinus-The Closest Ancestral Proxy of Antarctic Cryonotothenioids.</title>
        <authorList>
            <person name="Cheng C.C."/>
            <person name="Rivera-Colon A.G."/>
            <person name="Minhas B.F."/>
            <person name="Wilson L."/>
            <person name="Rayamajhi N."/>
            <person name="Vargas-Chacoff L."/>
            <person name="Catchen J.M."/>
        </authorList>
    </citation>
    <scope>NUCLEOTIDE SEQUENCE [LARGE SCALE GENOMIC DNA]</scope>
    <source>
        <strain evidence="2">JMC-PN-2008</strain>
    </source>
</reference>
<keyword evidence="3" id="KW-1185">Reference proteome</keyword>
<protein>
    <submittedName>
        <fullName evidence="2">Uncharacterized protein</fullName>
    </submittedName>
</protein>
<proteinExistence type="predicted"/>
<accession>A0AAN8AGF2</accession>
<organism evidence="2 3">
    <name type="scientific">Eleginops maclovinus</name>
    <name type="common">Patagonian blennie</name>
    <name type="synonym">Eleginus maclovinus</name>
    <dbReference type="NCBI Taxonomy" id="56733"/>
    <lineage>
        <taxon>Eukaryota</taxon>
        <taxon>Metazoa</taxon>
        <taxon>Chordata</taxon>
        <taxon>Craniata</taxon>
        <taxon>Vertebrata</taxon>
        <taxon>Euteleostomi</taxon>
        <taxon>Actinopterygii</taxon>
        <taxon>Neopterygii</taxon>
        <taxon>Teleostei</taxon>
        <taxon>Neoteleostei</taxon>
        <taxon>Acanthomorphata</taxon>
        <taxon>Eupercaria</taxon>
        <taxon>Perciformes</taxon>
        <taxon>Notothenioidei</taxon>
        <taxon>Eleginopidae</taxon>
        <taxon>Eleginops</taxon>
    </lineage>
</organism>